<evidence type="ECO:0000313" key="4">
    <source>
        <dbReference type="EMBL" id="EFA75499.1"/>
    </source>
</evidence>
<dbReference type="Gene3D" id="3.90.850.10">
    <property type="entry name" value="Fumarylacetoacetase-like, C-terminal domain"/>
    <property type="match status" value="2"/>
</dbReference>
<dbReference type="InterPro" id="IPR051121">
    <property type="entry name" value="FAH"/>
</dbReference>
<dbReference type="EMBL" id="ADBJ01000054">
    <property type="protein sequence ID" value="EFA75499.1"/>
    <property type="molecule type" value="Genomic_DNA"/>
</dbReference>
<evidence type="ECO:0000259" key="3">
    <source>
        <dbReference type="Pfam" id="PF01557"/>
    </source>
</evidence>
<keyword evidence="5" id="KW-1185">Reference proteome</keyword>
<dbReference type="PANTHER" id="PTHR42796">
    <property type="entry name" value="FUMARYLACETOACETATE HYDROLASE DOMAIN-CONTAINING PROTEIN 2A-RELATED"/>
    <property type="match status" value="1"/>
</dbReference>
<evidence type="ECO:0000256" key="2">
    <source>
        <dbReference type="ARBA" id="ARBA00022723"/>
    </source>
</evidence>
<dbReference type="FunCoup" id="D3BSN4">
    <property type="interactions" value="4"/>
</dbReference>
<evidence type="ECO:0000256" key="1">
    <source>
        <dbReference type="ARBA" id="ARBA00010211"/>
    </source>
</evidence>
<evidence type="ECO:0000313" key="5">
    <source>
        <dbReference type="Proteomes" id="UP000001396"/>
    </source>
</evidence>
<name>D3BSN4_HETP5</name>
<dbReference type="AlphaFoldDB" id="D3BSN4"/>
<dbReference type="RefSeq" id="XP_020427633.1">
    <property type="nucleotide sequence ID" value="XM_020581763.1"/>
</dbReference>
<sequence length="229" mass="25219">MIANVNHSLLKLVTFESLTSGIKSIGALVDNDREVVDFCCDNKVIPNDMKSFIEGGQKTMSYALDIISSGRNRINISNIKLKAPISNPEKVIGIGLNYKEHAIETNMPFPKEPVVFTKFASSIVGPDENIIKPKSTDEVDYEVELVVVIGRECRFVSEANALDYVIGYTVGNDVSARDWQMRKPSGQWSLGTPSGVGFTRKPPVFLNDGNIVDCEIENLGTLTNFVKSE</sequence>
<dbReference type="InParanoid" id="D3BSN4"/>
<gene>
    <name evidence="4" type="primary">fahd2</name>
    <name evidence="4" type="ORF">PPL_11003</name>
</gene>
<dbReference type="GO" id="GO:0046872">
    <property type="term" value="F:metal ion binding"/>
    <property type="evidence" value="ECO:0007669"/>
    <property type="project" value="UniProtKB-KW"/>
</dbReference>
<protein>
    <submittedName>
        <fullName evidence="4">Fumarylacetoacetate hydrolase domain-containing protein</fullName>
    </submittedName>
</protein>
<comment type="caution">
    <text evidence="4">The sequence shown here is derived from an EMBL/GenBank/DDBJ whole genome shotgun (WGS) entry which is preliminary data.</text>
</comment>
<accession>D3BSN4</accession>
<dbReference type="Pfam" id="PF01557">
    <property type="entry name" value="FAA_hydrolase"/>
    <property type="match status" value="1"/>
</dbReference>
<dbReference type="STRING" id="670386.D3BSN4"/>
<organism evidence="4 5">
    <name type="scientific">Heterostelium pallidum (strain ATCC 26659 / Pp 5 / PN500)</name>
    <name type="common">Cellular slime mold</name>
    <name type="synonym">Polysphondylium pallidum</name>
    <dbReference type="NCBI Taxonomy" id="670386"/>
    <lineage>
        <taxon>Eukaryota</taxon>
        <taxon>Amoebozoa</taxon>
        <taxon>Evosea</taxon>
        <taxon>Eumycetozoa</taxon>
        <taxon>Dictyostelia</taxon>
        <taxon>Acytosteliales</taxon>
        <taxon>Acytosteliaceae</taxon>
        <taxon>Heterostelium</taxon>
    </lineage>
</organism>
<dbReference type="InterPro" id="IPR011234">
    <property type="entry name" value="Fumarylacetoacetase-like_C"/>
</dbReference>
<dbReference type="Proteomes" id="UP000001396">
    <property type="component" value="Unassembled WGS sequence"/>
</dbReference>
<dbReference type="GeneID" id="31366472"/>
<reference evidence="4 5" key="1">
    <citation type="journal article" date="2011" name="Genome Res.">
        <title>Phylogeny-wide analysis of social amoeba genomes highlights ancient origins for complex intercellular communication.</title>
        <authorList>
            <person name="Heidel A.J."/>
            <person name="Lawal H.M."/>
            <person name="Felder M."/>
            <person name="Schilde C."/>
            <person name="Helps N.R."/>
            <person name="Tunggal B."/>
            <person name="Rivero F."/>
            <person name="John U."/>
            <person name="Schleicher M."/>
            <person name="Eichinger L."/>
            <person name="Platzer M."/>
            <person name="Noegel A.A."/>
            <person name="Schaap P."/>
            <person name="Gloeckner G."/>
        </authorList>
    </citation>
    <scope>NUCLEOTIDE SEQUENCE [LARGE SCALE GENOMIC DNA]</scope>
    <source>
        <strain evidence="5">ATCC 26659 / Pp 5 / PN500</strain>
    </source>
</reference>
<dbReference type="GO" id="GO:0044281">
    <property type="term" value="P:small molecule metabolic process"/>
    <property type="evidence" value="ECO:0007669"/>
    <property type="project" value="UniProtKB-ARBA"/>
</dbReference>
<feature type="domain" description="Fumarylacetoacetase-like C-terminal" evidence="3">
    <location>
        <begin position="90"/>
        <end position="190"/>
    </location>
</feature>
<keyword evidence="4" id="KW-0378">Hydrolase</keyword>
<dbReference type="PANTHER" id="PTHR42796:SF4">
    <property type="entry name" value="FUMARYLACETOACETATE HYDROLASE DOMAIN-CONTAINING PROTEIN 2A"/>
    <property type="match status" value="1"/>
</dbReference>
<dbReference type="SUPFAM" id="SSF56529">
    <property type="entry name" value="FAH"/>
    <property type="match status" value="1"/>
</dbReference>
<dbReference type="GO" id="GO:0016787">
    <property type="term" value="F:hydrolase activity"/>
    <property type="evidence" value="ECO:0007669"/>
    <property type="project" value="UniProtKB-KW"/>
</dbReference>
<comment type="similarity">
    <text evidence="1">Belongs to the FAH family.</text>
</comment>
<dbReference type="InterPro" id="IPR036663">
    <property type="entry name" value="Fumarylacetoacetase_C_sf"/>
</dbReference>
<keyword evidence="2" id="KW-0479">Metal-binding</keyword>
<proteinExistence type="inferred from homology"/>